<evidence type="ECO:0000259" key="6">
    <source>
        <dbReference type="Pfam" id="PF00462"/>
    </source>
</evidence>
<evidence type="ECO:0000256" key="5">
    <source>
        <dbReference type="SAM" id="MobiDB-lite"/>
    </source>
</evidence>
<dbReference type="PANTHER" id="PTHR45694">
    <property type="entry name" value="GLUTAREDOXIN 2"/>
    <property type="match status" value="1"/>
</dbReference>
<sequence>MAGTATATYSTDAWTSPSVDGSQWEFSVPIRHDSTNHRSKSRSSHDSRSRGHRPQGSRGSSLSRHVQAHDQFNPRGRRDASHSRRESEEFNSQHHYRHEPVDRSTSKANASTEIPRQDGTIKTGEGIGVYLGELDNEKWIHRDKLAKIESEELQQLFQRRAAADGIQSGRGRPHESHGVNGRSFSPHSPNEQTEPWPSLHDGSPRDSYDSKPFSDADDLHDITQGDQKDWDLRRADEIAADKTKEKAASSFYHNPGLRKSSSRIPIPTASPVPISPEHAGREFPKQRTRALTNGEDEALSFGMPRRASEPLTVEAANGLPSNGSRPGSRGFPSQTTAAKKTPAKAGPTSRKTSAPPATRKATPRARLPSSTQRPGARADGRGPPNPINRPEGDPPWLATMYKPDPRLPPDQQILPTHARRMQQEQWAKEGKTPTMYDRDFAPLAIGPDGPFKVERPKNEAPESEKPQMEEEKKTKEEAQPAPQQKPEEQLPSKEGEADARPVTGSGYSTMPRVQEPMPAPLTPKWSPPVTGCSYTSIFTRLFGSFAGPSPATMASAKTKAQNLINENGVVVFSKSYCPYCVASKRLLNELGAEYKVLELDQISDGQAIQDALYEISSQKTVPNIFISQKHIGGNSDLQGKDRAQLKQLLTAAGALKA</sequence>
<reference evidence="8" key="1">
    <citation type="journal article" date="2017" name="Genome Biol.">
        <title>Comparative genomics reveals high biological diversity and specific adaptations in the industrially and medically important fungal genus Aspergillus.</title>
        <authorList>
            <person name="de Vries R.P."/>
            <person name="Riley R."/>
            <person name="Wiebenga A."/>
            <person name="Aguilar-Osorio G."/>
            <person name="Amillis S."/>
            <person name="Uchima C.A."/>
            <person name="Anderluh G."/>
            <person name="Asadollahi M."/>
            <person name="Askin M."/>
            <person name="Barry K."/>
            <person name="Battaglia E."/>
            <person name="Bayram O."/>
            <person name="Benocci T."/>
            <person name="Braus-Stromeyer S.A."/>
            <person name="Caldana C."/>
            <person name="Canovas D."/>
            <person name="Cerqueira G.C."/>
            <person name="Chen F."/>
            <person name="Chen W."/>
            <person name="Choi C."/>
            <person name="Clum A."/>
            <person name="Dos Santos R.A."/>
            <person name="Damasio A.R."/>
            <person name="Diallinas G."/>
            <person name="Emri T."/>
            <person name="Fekete E."/>
            <person name="Flipphi M."/>
            <person name="Freyberg S."/>
            <person name="Gallo A."/>
            <person name="Gournas C."/>
            <person name="Habgood R."/>
            <person name="Hainaut M."/>
            <person name="Harispe M.L."/>
            <person name="Henrissat B."/>
            <person name="Hilden K.S."/>
            <person name="Hope R."/>
            <person name="Hossain A."/>
            <person name="Karabika E."/>
            <person name="Karaffa L."/>
            <person name="Karanyi Z."/>
            <person name="Krasevec N."/>
            <person name="Kuo A."/>
            <person name="Kusch H."/>
            <person name="LaButti K."/>
            <person name="Lagendijk E.L."/>
            <person name="Lapidus A."/>
            <person name="Levasseur A."/>
            <person name="Lindquist E."/>
            <person name="Lipzen A."/>
            <person name="Logrieco A.F."/>
            <person name="MacCabe A."/>
            <person name="Maekelae M.R."/>
            <person name="Malavazi I."/>
            <person name="Melin P."/>
            <person name="Meyer V."/>
            <person name="Mielnichuk N."/>
            <person name="Miskei M."/>
            <person name="Molnar A.P."/>
            <person name="Mule G."/>
            <person name="Ngan C.Y."/>
            <person name="Orejas M."/>
            <person name="Orosz E."/>
            <person name="Ouedraogo J.P."/>
            <person name="Overkamp K.M."/>
            <person name="Park H.-S."/>
            <person name="Perrone G."/>
            <person name="Piumi F."/>
            <person name="Punt P.J."/>
            <person name="Ram A.F."/>
            <person name="Ramon A."/>
            <person name="Rauscher S."/>
            <person name="Record E."/>
            <person name="Riano-Pachon D.M."/>
            <person name="Robert V."/>
            <person name="Roehrig J."/>
            <person name="Ruller R."/>
            <person name="Salamov A."/>
            <person name="Salih N.S."/>
            <person name="Samson R.A."/>
            <person name="Sandor E."/>
            <person name="Sanguinetti M."/>
            <person name="Schuetze T."/>
            <person name="Sepcic K."/>
            <person name="Shelest E."/>
            <person name="Sherlock G."/>
            <person name="Sophianopoulou V."/>
            <person name="Squina F.M."/>
            <person name="Sun H."/>
            <person name="Susca A."/>
            <person name="Todd R.B."/>
            <person name="Tsang A."/>
            <person name="Unkles S.E."/>
            <person name="van de Wiele N."/>
            <person name="van Rossen-Uffink D."/>
            <person name="Oliveira J.V."/>
            <person name="Vesth T.C."/>
            <person name="Visser J."/>
            <person name="Yu J.-H."/>
            <person name="Zhou M."/>
            <person name="Andersen M.R."/>
            <person name="Archer D.B."/>
            <person name="Baker S.E."/>
            <person name="Benoit I."/>
            <person name="Brakhage A.A."/>
            <person name="Braus G.H."/>
            <person name="Fischer R."/>
            <person name="Frisvad J.C."/>
            <person name="Goldman G.H."/>
            <person name="Houbraken J."/>
            <person name="Oakley B."/>
            <person name="Pocsi I."/>
            <person name="Scazzocchio C."/>
            <person name="Seiboth B."/>
            <person name="vanKuyk P.A."/>
            <person name="Wortman J."/>
            <person name="Dyer P.S."/>
            <person name="Grigoriev I.V."/>
        </authorList>
    </citation>
    <scope>NUCLEOTIDE SEQUENCE [LARGE SCALE GENOMIC DNA]</scope>
    <source>
        <strain evidence="8">ATCC 16872 / CBS 172.66 / WB 5094</strain>
    </source>
</reference>
<evidence type="ECO:0000256" key="1">
    <source>
        <dbReference type="ARBA" id="ARBA00000217"/>
    </source>
</evidence>
<dbReference type="Proteomes" id="UP000184546">
    <property type="component" value="Unassembled WGS sequence"/>
</dbReference>
<dbReference type="OrthoDB" id="418495at2759"/>
<feature type="compositionally biased region" description="Basic and acidic residues" evidence="5">
    <location>
        <begin position="76"/>
        <end position="105"/>
    </location>
</feature>
<dbReference type="SUPFAM" id="SSF52833">
    <property type="entry name" value="Thioredoxin-like"/>
    <property type="match status" value="1"/>
</dbReference>
<dbReference type="GO" id="GO:0005737">
    <property type="term" value="C:cytoplasm"/>
    <property type="evidence" value="ECO:0007669"/>
    <property type="project" value="TreeGrafter"/>
</dbReference>
<feature type="compositionally biased region" description="Polar residues" evidence="5">
    <location>
        <begin position="182"/>
        <end position="195"/>
    </location>
</feature>
<organism evidence="7 8">
    <name type="scientific">Aspergillus aculeatus (strain ATCC 16872 / CBS 172.66 / WB 5094)</name>
    <dbReference type="NCBI Taxonomy" id="690307"/>
    <lineage>
        <taxon>Eukaryota</taxon>
        <taxon>Fungi</taxon>
        <taxon>Dikarya</taxon>
        <taxon>Ascomycota</taxon>
        <taxon>Pezizomycotina</taxon>
        <taxon>Eurotiomycetes</taxon>
        <taxon>Eurotiomycetidae</taxon>
        <taxon>Eurotiales</taxon>
        <taxon>Aspergillaceae</taxon>
        <taxon>Aspergillus</taxon>
        <taxon>Aspergillus subgen. Circumdati</taxon>
    </lineage>
</organism>
<evidence type="ECO:0000313" key="8">
    <source>
        <dbReference type="Proteomes" id="UP000184546"/>
    </source>
</evidence>
<gene>
    <name evidence="7" type="ORF">ASPACDRAFT_23478</name>
</gene>
<feature type="compositionally biased region" description="Basic and acidic residues" evidence="5">
    <location>
        <begin position="451"/>
        <end position="478"/>
    </location>
</feature>
<evidence type="ECO:0000313" key="7">
    <source>
        <dbReference type="EMBL" id="OJK02866.1"/>
    </source>
</evidence>
<comment type="catalytic activity">
    <reaction evidence="1">
        <text>2 glutathione + H2O2 = glutathione disulfide + 2 H2O</text>
        <dbReference type="Rhea" id="RHEA:16833"/>
        <dbReference type="ChEBI" id="CHEBI:15377"/>
        <dbReference type="ChEBI" id="CHEBI:16240"/>
        <dbReference type="ChEBI" id="CHEBI:57925"/>
        <dbReference type="ChEBI" id="CHEBI:58297"/>
        <dbReference type="EC" id="1.11.1.9"/>
    </reaction>
</comment>
<feature type="region of interest" description="Disordered" evidence="5">
    <location>
        <begin position="159"/>
        <end position="524"/>
    </location>
</feature>
<accession>A0A1L9X366</accession>
<dbReference type="InterPro" id="IPR011899">
    <property type="entry name" value="Glutaredoxin_euk/vir"/>
</dbReference>
<dbReference type="Pfam" id="PF00462">
    <property type="entry name" value="Glutaredoxin"/>
    <property type="match status" value="1"/>
</dbReference>
<dbReference type="InterPro" id="IPR002109">
    <property type="entry name" value="Glutaredoxin"/>
</dbReference>
<keyword evidence="8" id="KW-1185">Reference proteome</keyword>
<dbReference type="GO" id="GO:0004364">
    <property type="term" value="F:glutathione transferase activity"/>
    <property type="evidence" value="ECO:0007669"/>
    <property type="project" value="UniProtKB-EC"/>
</dbReference>
<dbReference type="PROSITE" id="PS51354">
    <property type="entry name" value="GLUTAREDOXIN_2"/>
    <property type="match status" value="1"/>
</dbReference>
<feature type="region of interest" description="Disordered" evidence="5">
    <location>
        <begin position="1"/>
        <end position="125"/>
    </location>
</feature>
<dbReference type="InterPro" id="IPR036249">
    <property type="entry name" value="Thioredoxin-like_sf"/>
</dbReference>
<evidence type="ECO:0000256" key="3">
    <source>
        <dbReference type="ARBA" id="ARBA00035808"/>
    </source>
</evidence>
<feature type="compositionally biased region" description="Basic and acidic residues" evidence="5">
    <location>
        <begin position="426"/>
        <end position="440"/>
    </location>
</feature>
<keyword evidence="2" id="KW-0676">Redox-active center</keyword>
<dbReference type="NCBIfam" id="TIGR02180">
    <property type="entry name" value="GRX_euk"/>
    <property type="match status" value="1"/>
</dbReference>
<proteinExistence type="predicted"/>
<dbReference type="GO" id="GO:0005634">
    <property type="term" value="C:nucleus"/>
    <property type="evidence" value="ECO:0007669"/>
    <property type="project" value="TreeGrafter"/>
</dbReference>
<dbReference type="PANTHER" id="PTHR45694:SF18">
    <property type="entry name" value="GLUTAREDOXIN-1-RELATED"/>
    <property type="match status" value="1"/>
</dbReference>
<dbReference type="EMBL" id="KV878972">
    <property type="protein sequence ID" value="OJK02866.1"/>
    <property type="molecule type" value="Genomic_DNA"/>
</dbReference>
<dbReference type="STRING" id="690307.A0A1L9X366"/>
<dbReference type="PRINTS" id="PR00160">
    <property type="entry name" value="GLUTAREDOXIN"/>
</dbReference>
<comment type="catalytic activity">
    <reaction evidence="3">
        <text>1-chloro-2,4-dinitrobenzene + glutathione = 2,4-dinitrophenyl-S-glutathione + chloride + H(+)</text>
        <dbReference type="Rhea" id="RHEA:51220"/>
        <dbReference type="ChEBI" id="CHEBI:15378"/>
        <dbReference type="ChEBI" id="CHEBI:17996"/>
        <dbReference type="ChEBI" id="CHEBI:34718"/>
        <dbReference type="ChEBI" id="CHEBI:57925"/>
        <dbReference type="ChEBI" id="CHEBI:133977"/>
        <dbReference type="EC" id="2.5.1.18"/>
    </reaction>
</comment>
<comment type="catalytic activity">
    <reaction evidence="4">
        <text>RX + glutathione = an S-substituted glutathione + a halide anion + H(+)</text>
        <dbReference type="Rhea" id="RHEA:16437"/>
        <dbReference type="ChEBI" id="CHEBI:15378"/>
        <dbReference type="ChEBI" id="CHEBI:16042"/>
        <dbReference type="ChEBI" id="CHEBI:17792"/>
        <dbReference type="ChEBI" id="CHEBI:57925"/>
        <dbReference type="ChEBI" id="CHEBI:90779"/>
        <dbReference type="EC" id="2.5.1.18"/>
    </reaction>
</comment>
<dbReference type="Gene3D" id="3.40.30.10">
    <property type="entry name" value="Glutaredoxin"/>
    <property type="match status" value="1"/>
</dbReference>
<dbReference type="GO" id="GO:0034599">
    <property type="term" value="P:cellular response to oxidative stress"/>
    <property type="evidence" value="ECO:0007669"/>
    <property type="project" value="TreeGrafter"/>
</dbReference>
<feature type="compositionally biased region" description="Polar residues" evidence="5">
    <location>
        <begin position="1"/>
        <end position="25"/>
    </location>
</feature>
<feature type="domain" description="Glutaredoxin" evidence="6">
    <location>
        <begin position="569"/>
        <end position="631"/>
    </location>
</feature>
<name>A0A1L9X366_ASPA1</name>
<evidence type="ECO:0000256" key="2">
    <source>
        <dbReference type="ARBA" id="ARBA00023284"/>
    </source>
</evidence>
<protein>
    <recommendedName>
        <fullName evidence="6">Glutaredoxin domain-containing protein</fullName>
    </recommendedName>
</protein>
<dbReference type="InterPro" id="IPR014025">
    <property type="entry name" value="Glutaredoxin_subgr"/>
</dbReference>
<dbReference type="GO" id="GO:0004602">
    <property type="term" value="F:glutathione peroxidase activity"/>
    <property type="evidence" value="ECO:0007669"/>
    <property type="project" value="UniProtKB-EC"/>
</dbReference>
<feature type="compositionally biased region" description="Basic and acidic residues" evidence="5">
    <location>
        <begin position="202"/>
        <end position="247"/>
    </location>
</feature>
<dbReference type="GO" id="GO:0015038">
    <property type="term" value="F:glutathione disulfide oxidoreductase activity"/>
    <property type="evidence" value="ECO:0007669"/>
    <property type="project" value="TreeGrafter"/>
</dbReference>
<dbReference type="GeneID" id="30973016"/>
<feature type="compositionally biased region" description="Low complexity" evidence="5">
    <location>
        <begin position="335"/>
        <end position="366"/>
    </location>
</feature>
<feature type="compositionally biased region" description="Basic and acidic residues" evidence="5">
    <location>
        <begin position="485"/>
        <end position="499"/>
    </location>
</feature>
<dbReference type="VEuPathDB" id="FungiDB:ASPACDRAFT_23478"/>
<dbReference type="AlphaFoldDB" id="A0A1L9X366"/>
<dbReference type="FunFam" id="3.40.30.10:FF:000026">
    <property type="entry name" value="Glutaredoxin 2"/>
    <property type="match status" value="1"/>
</dbReference>
<dbReference type="OMA" id="PINRPEG"/>
<dbReference type="CDD" id="cd03419">
    <property type="entry name" value="GRX_GRXh_1_2_like"/>
    <property type="match status" value="1"/>
</dbReference>
<evidence type="ECO:0000256" key="4">
    <source>
        <dbReference type="ARBA" id="ARBA00047960"/>
    </source>
</evidence>
<dbReference type="RefSeq" id="XP_020059205.1">
    <property type="nucleotide sequence ID" value="XM_020199202.1"/>
</dbReference>